<dbReference type="PANTHER" id="PTHR18964:SF149">
    <property type="entry name" value="BIFUNCTIONAL UDP-N-ACETYLGLUCOSAMINE 2-EPIMERASE_N-ACETYLMANNOSAMINE KINASE"/>
    <property type="match status" value="1"/>
</dbReference>
<dbReference type="InterPro" id="IPR036390">
    <property type="entry name" value="WH_DNA-bd_sf"/>
</dbReference>
<comment type="function">
    <text evidence="1">Transcriptional repressor of xylose-utilizing enzymes.</text>
</comment>
<dbReference type="GO" id="GO:0016301">
    <property type="term" value="F:kinase activity"/>
    <property type="evidence" value="ECO:0007669"/>
    <property type="project" value="UniProtKB-KW"/>
</dbReference>
<sequence>MRVANTMEIRLQNALNIIDDLGCSPGITNTEIAHNRGLSIPTISNIVNILRNSSIVMTAGTGESSGGRRPVRLSLNPQYQYSIGVSIARHTVYLLLIDFSGEIYEKERHYIQFEDNDDYWHKIRELITKMQEKVSAPCGIGIALPGFVNEDQTFALGTHTLGTSSMDLEHIHEILGDDVSIDDSCRLAAMAQMFGKAYVEDNFFVLLSRRVSGILIYDRSIFKFKGSSVDVGSMLIDPSQKTAVRGVPGSFYELCSASRIVDFFRANGMTAGYDDFFEEINKGNKEFAGIWDMYLRNLSIAVYNLYAVFKVSIVIGGEMAKYIQPYTRIVDDYVSALSGSAIQDIHLKCSIYGEYDDAYGAALEARSLFLNEKLPEILKSATAAAPAQTRGKGRRAK</sequence>
<dbReference type="RefSeq" id="WP_183775569.1">
    <property type="nucleotide sequence ID" value="NZ_JACHFW010000012.1"/>
</dbReference>
<dbReference type="AlphaFoldDB" id="A0A7W8HDB4"/>
<dbReference type="EMBL" id="JACHFW010000012">
    <property type="protein sequence ID" value="MBB5265595.1"/>
    <property type="molecule type" value="Genomic_DNA"/>
</dbReference>
<dbReference type="SUPFAM" id="SSF53067">
    <property type="entry name" value="Actin-like ATPase domain"/>
    <property type="match status" value="1"/>
</dbReference>
<keyword evidence="4" id="KW-0418">Kinase</keyword>
<dbReference type="PANTHER" id="PTHR18964">
    <property type="entry name" value="ROK (REPRESSOR, ORF, KINASE) FAMILY"/>
    <property type="match status" value="1"/>
</dbReference>
<keyword evidence="3" id="KW-0119">Carbohydrate metabolism</keyword>
<accession>A0A7W8HDB4</accession>
<dbReference type="GO" id="GO:0042732">
    <property type="term" value="P:D-xylose metabolic process"/>
    <property type="evidence" value="ECO:0007669"/>
    <property type="project" value="UniProtKB-KW"/>
</dbReference>
<keyword evidence="5" id="KW-1185">Reference proteome</keyword>
<evidence type="ECO:0000256" key="1">
    <source>
        <dbReference type="ARBA" id="ARBA00002486"/>
    </source>
</evidence>
<comment type="caution">
    <text evidence="4">The sequence shown here is derived from an EMBL/GenBank/DDBJ whole genome shotgun (WGS) entry which is preliminary data.</text>
</comment>
<evidence type="ECO:0000256" key="2">
    <source>
        <dbReference type="ARBA" id="ARBA00006479"/>
    </source>
</evidence>
<keyword evidence="3" id="KW-0859">Xylose metabolism</keyword>
<dbReference type="Pfam" id="PF00480">
    <property type="entry name" value="ROK"/>
    <property type="match status" value="1"/>
</dbReference>
<dbReference type="InterPro" id="IPR036388">
    <property type="entry name" value="WH-like_DNA-bd_sf"/>
</dbReference>
<evidence type="ECO:0000313" key="4">
    <source>
        <dbReference type="EMBL" id="MBB5265595.1"/>
    </source>
</evidence>
<dbReference type="InterPro" id="IPR000600">
    <property type="entry name" value="ROK"/>
</dbReference>
<evidence type="ECO:0000256" key="3">
    <source>
        <dbReference type="ARBA" id="ARBA00022629"/>
    </source>
</evidence>
<comment type="similarity">
    <text evidence="2">Belongs to the ROK (NagC/XylR) family.</text>
</comment>
<reference evidence="4 5" key="1">
    <citation type="submission" date="2020-08" db="EMBL/GenBank/DDBJ databases">
        <title>Genomic Encyclopedia of Type Strains, Phase IV (KMG-IV): sequencing the most valuable type-strain genomes for metagenomic binning, comparative biology and taxonomic classification.</title>
        <authorList>
            <person name="Goeker M."/>
        </authorList>
    </citation>
    <scope>NUCLEOTIDE SEQUENCE [LARGE SCALE GENOMIC DNA]</scope>
    <source>
        <strain evidence="4 5">DSM 106146</strain>
    </source>
</reference>
<keyword evidence="4" id="KW-0808">Transferase</keyword>
<dbReference type="Gene3D" id="3.30.420.40">
    <property type="match status" value="2"/>
</dbReference>
<proteinExistence type="inferred from homology"/>
<evidence type="ECO:0000313" key="5">
    <source>
        <dbReference type="Proteomes" id="UP000543642"/>
    </source>
</evidence>
<dbReference type="InterPro" id="IPR043129">
    <property type="entry name" value="ATPase_NBD"/>
</dbReference>
<dbReference type="Gene3D" id="1.10.10.10">
    <property type="entry name" value="Winged helix-like DNA-binding domain superfamily/Winged helix DNA-binding domain"/>
    <property type="match status" value="1"/>
</dbReference>
<protein>
    <submittedName>
        <fullName evidence="4">Putative NBD/HSP70 family sugar kinase</fullName>
    </submittedName>
</protein>
<gene>
    <name evidence="4" type="ORF">HNP82_002741</name>
</gene>
<organism evidence="4 5">
    <name type="scientific">Catenibacillus scindens</name>
    <dbReference type="NCBI Taxonomy" id="673271"/>
    <lineage>
        <taxon>Bacteria</taxon>
        <taxon>Bacillati</taxon>
        <taxon>Bacillota</taxon>
        <taxon>Clostridia</taxon>
        <taxon>Lachnospirales</taxon>
        <taxon>Lachnospiraceae</taxon>
        <taxon>Catenibacillus</taxon>
    </lineage>
</organism>
<name>A0A7W8HDB4_9FIRM</name>
<dbReference type="Proteomes" id="UP000543642">
    <property type="component" value="Unassembled WGS sequence"/>
</dbReference>
<dbReference type="SUPFAM" id="SSF46785">
    <property type="entry name" value="Winged helix' DNA-binding domain"/>
    <property type="match status" value="1"/>
</dbReference>